<gene>
    <name evidence="1" type="ORF">GALLR39Z86_42450</name>
</gene>
<protein>
    <submittedName>
        <fullName evidence="1">Uncharacterized protein</fullName>
    </submittedName>
</protein>
<reference evidence="1" key="1">
    <citation type="submission" date="2022-12" db="EMBL/GenBank/DDBJ databases">
        <title>Reference genome sequencing for broad-spectrum identification of bacterial and archaeal isolates by mass spectrometry.</title>
        <authorList>
            <person name="Sekiguchi Y."/>
            <person name="Tourlousse D.M."/>
        </authorList>
    </citation>
    <scope>NUCLEOTIDE SEQUENCE</scope>
    <source>
        <strain evidence="1">LLR39Z86</strain>
    </source>
</reference>
<accession>A0A9W6GCK4</accession>
<comment type="caution">
    <text evidence="1">The sequence shown here is derived from an EMBL/GenBank/DDBJ whole genome shotgun (WGS) entry which is preliminary data.</text>
</comment>
<name>A0A9W6GCK4_9ACTN</name>
<organism evidence="1 2">
    <name type="scientific">Glycomyces algeriensis</name>
    <dbReference type="NCBI Taxonomy" id="256037"/>
    <lineage>
        <taxon>Bacteria</taxon>
        <taxon>Bacillati</taxon>
        <taxon>Actinomycetota</taxon>
        <taxon>Actinomycetes</taxon>
        <taxon>Glycomycetales</taxon>
        <taxon>Glycomycetaceae</taxon>
        <taxon>Glycomyces</taxon>
    </lineage>
</organism>
<sequence length="166" mass="18840">MNRVRGEIFNGFKLIELLRNHVPQDFNPDDFVIAGSARLWVGGVTRHLSDLDLLARPGSDTWRRAKELAFIHAPVFLDEPLRVSDYSGDKIARLYAGVVEVCDKWVLPGSDTHELIDHADVFDGFRYLTVADVVAYKRYLNRPKDHADLRVLAGFGYGTGFEPVRR</sequence>
<proteinExistence type="predicted"/>
<dbReference type="SUPFAM" id="SSF81301">
    <property type="entry name" value="Nucleotidyltransferase"/>
    <property type="match status" value="1"/>
</dbReference>
<dbReference type="InterPro" id="IPR043519">
    <property type="entry name" value="NT_sf"/>
</dbReference>
<dbReference type="AlphaFoldDB" id="A0A9W6GCK4"/>
<dbReference type="Proteomes" id="UP001144313">
    <property type="component" value="Unassembled WGS sequence"/>
</dbReference>
<dbReference type="EMBL" id="BSDT01000001">
    <property type="protein sequence ID" value="GLI44395.1"/>
    <property type="molecule type" value="Genomic_DNA"/>
</dbReference>
<evidence type="ECO:0000313" key="2">
    <source>
        <dbReference type="Proteomes" id="UP001144313"/>
    </source>
</evidence>
<keyword evidence="2" id="KW-1185">Reference proteome</keyword>
<evidence type="ECO:0000313" key="1">
    <source>
        <dbReference type="EMBL" id="GLI44395.1"/>
    </source>
</evidence>
<dbReference type="RefSeq" id="WP_270116031.1">
    <property type="nucleotide sequence ID" value="NZ_BAAAOL010000007.1"/>
</dbReference>